<dbReference type="InterPro" id="IPR050345">
    <property type="entry name" value="Aliph_Amidase/BUP"/>
</dbReference>
<protein>
    <submittedName>
        <fullName evidence="3">Predicted amidohydrolase</fullName>
    </submittedName>
</protein>
<dbReference type="PANTHER" id="PTHR43674">
    <property type="entry name" value="NITRILASE C965.09-RELATED"/>
    <property type="match status" value="1"/>
</dbReference>
<reference evidence="3 4" key="1">
    <citation type="submission" date="2016-10" db="EMBL/GenBank/DDBJ databases">
        <authorList>
            <person name="de Groot N.N."/>
        </authorList>
    </citation>
    <scope>NUCLEOTIDE SEQUENCE [LARGE SCALE GENOMIC DNA]</scope>
    <source>
        <strain evidence="3 4">MON 2.2</strain>
    </source>
</reference>
<dbReference type="Proteomes" id="UP000198546">
    <property type="component" value="Chromosome i"/>
</dbReference>
<evidence type="ECO:0000313" key="4">
    <source>
        <dbReference type="Proteomes" id="UP000198546"/>
    </source>
</evidence>
<dbReference type="EMBL" id="LT629688">
    <property type="protein sequence ID" value="SDD11789.1"/>
    <property type="molecule type" value="Genomic_DNA"/>
</dbReference>
<feature type="domain" description="CN hydrolase" evidence="2">
    <location>
        <begin position="19"/>
        <end position="264"/>
    </location>
</feature>
<sequence>MVAEAGEHPDRGEDVPAPWTVAVCQVQIDTDDPAATRAAAEDALHRALAAGARLVVLPELLLSGYLMADPAEARSRAETVEDGPTLALLRSVDAPAGTVLVAGLCELGGDGRLYNSVVLVQDGEVLAVHRKTHLWGAESLLFTPGDAVSPVVPTVLGRIGLAICYEIEFPEWVRDMALRGADLVAAPSNWPAADPFHDVHVVTEVVQARAAAASSGLYVAVADRCGTERGTDWIGGSLVTDPGGALLTPAALGGPAVLTAEVDPARSRDKRRGPYNDLIGDRRVDLYRPDLR</sequence>
<dbReference type="RefSeq" id="WP_090589802.1">
    <property type="nucleotide sequence ID" value="NZ_LT629688.1"/>
</dbReference>
<proteinExistence type="predicted"/>
<dbReference type="GO" id="GO:0033388">
    <property type="term" value="P:putrescine biosynthetic process from arginine"/>
    <property type="evidence" value="ECO:0007669"/>
    <property type="project" value="TreeGrafter"/>
</dbReference>
<evidence type="ECO:0000256" key="1">
    <source>
        <dbReference type="ARBA" id="ARBA00022801"/>
    </source>
</evidence>
<organism evidence="3 4">
    <name type="scientific">Auraticoccus monumenti</name>
    <dbReference type="NCBI Taxonomy" id="675864"/>
    <lineage>
        <taxon>Bacteria</taxon>
        <taxon>Bacillati</taxon>
        <taxon>Actinomycetota</taxon>
        <taxon>Actinomycetes</taxon>
        <taxon>Propionibacteriales</taxon>
        <taxon>Propionibacteriaceae</taxon>
        <taxon>Auraticoccus</taxon>
    </lineage>
</organism>
<dbReference type="PROSITE" id="PS50263">
    <property type="entry name" value="CN_HYDROLASE"/>
    <property type="match status" value="1"/>
</dbReference>
<dbReference type="GO" id="GO:0050126">
    <property type="term" value="F:N-carbamoylputrescine amidase activity"/>
    <property type="evidence" value="ECO:0007669"/>
    <property type="project" value="TreeGrafter"/>
</dbReference>
<name>A0A1G6S4M2_9ACTN</name>
<dbReference type="OrthoDB" id="9811121at2"/>
<dbReference type="AlphaFoldDB" id="A0A1G6S4M2"/>
<dbReference type="STRING" id="675864.SAMN04489747_0221"/>
<evidence type="ECO:0000259" key="2">
    <source>
        <dbReference type="PROSITE" id="PS50263"/>
    </source>
</evidence>
<keyword evidence="4" id="KW-1185">Reference proteome</keyword>
<dbReference type="Gene3D" id="3.60.110.10">
    <property type="entry name" value="Carbon-nitrogen hydrolase"/>
    <property type="match status" value="1"/>
</dbReference>
<accession>A0A1G6S4M2</accession>
<keyword evidence="1 3" id="KW-0378">Hydrolase</keyword>
<dbReference type="Pfam" id="PF00795">
    <property type="entry name" value="CN_hydrolase"/>
    <property type="match status" value="1"/>
</dbReference>
<dbReference type="InterPro" id="IPR003010">
    <property type="entry name" value="C-N_Hydrolase"/>
</dbReference>
<evidence type="ECO:0000313" key="3">
    <source>
        <dbReference type="EMBL" id="SDD11789.1"/>
    </source>
</evidence>
<dbReference type="SUPFAM" id="SSF56317">
    <property type="entry name" value="Carbon-nitrogen hydrolase"/>
    <property type="match status" value="1"/>
</dbReference>
<dbReference type="PANTHER" id="PTHR43674:SF2">
    <property type="entry name" value="BETA-UREIDOPROPIONASE"/>
    <property type="match status" value="1"/>
</dbReference>
<gene>
    <name evidence="3" type="ORF">SAMN04489747_0221</name>
</gene>
<dbReference type="InterPro" id="IPR036526">
    <property type="entry name" value="C-N_Hydrolase_sf"/>
</dbReference>